<accession>A0ABU8TY54</accession>
<organism evidence="1 2">
    <name type="scientific">Streptomyces caledonius</name>
    <dbReference type="NCBI Taxonomy" id="3134107"/>
    <lineage>
        <taxon>Bacteria</taxon>
        <taxon>Bacillati</taxon>
        <taxon>Actinomycetota</taxon>
        <taxon>Actinomycetes</taxon>
        <taxon>Kitasatosporales</taxon>
        <taxon>Streptomycetaceae</taxon>
        <taxon>Streptomyces</taxon>
    </lineage>
</organism>
<dbReference type="EMBL" id="JBBKAM010000002">
    <property type="protein sequence ID" value="MEJ8640549.1"/>
    <property type="molecule type" value="Genomic_DNA"/>
</dbReference>
<evidence type="ECO:0000313" key="2">
    <source>
        <dbReference type="Proteomes" id="UP001382904"/>
    </source>
</evidence>
<protein>
    <submittedName>
        <fullName evidence="1">Uncharacterized protein</fullName>
    </submittedName>
</protein>
<evidence type="ECO:0000313" key="1">
    <source>
        <dbReference type="EMBL" id="MEJ8640549.1"/>
    </source>
</evidence>
<comment type="caution">
    <text evidence="1">The sequence shown here is derived from an EMBL/GenBank/DDBJ whole genome shotgun (WGS) entry which is preliminary data.</text>
</comment>
<sequence>MSVHGVQPVMWVGSVDNWLNVTPTKDSVSVSRTSGYGAPDGLDGLFYKDRDDRTWVNGTCTKSC</sequence>
<keyword evidence="2" id="KW-1185">Reference proteome</keyword>
<gene>
    <name evidence="1" type="ORF">WKI68_02105</name>
</gene>
<reference evidence="1 2" key="1">
    <citation type="submission" date="2024-03" db="EMBL/GenBank/DDBJ databases">
        <title>Novel Streptomyces species of biotechnological and ecological value are a feature of Machair soil.</title>
        <authorList>
            <person name="Prole J.R."/>
            <person name="Goodfellow M."/>
            <person name="Allenby N."/>
            <person name="Ward A.C."/>
        </authorList>
    </citation>
    <scope>NUCLEOTIDE SEQUENCE [LARGE SCALE GENOMIC DNA]</scope>
    <source>
        <strain evidence="1 2">MS1.HAVA.3</strain>
    </source>
</reference>
<proteinExistence type="predicted"/>
<name>A0ABU8TY54_9ACTN</name>
<dbReference type="Proteomes" id="UP001382904">
    <property type="component" value="Unassembled WGS sequence"/>
</dbReference>